<name>A0A081N9L3_9GAMM</name>
<protein>
    <submittedName>
        <fullName evidence="1">Uncharacterized protein</fullName>
    </submittedName>
</protein>
<dbReference type="RefSeq" id="WP_034872264.1">
    <property type="nucleotide sequence ID" value="NZ_JOKG01000001.1"/>
</dbReference>
<gene>
    <name evidence="1" type="ORF">GZ77_00030</name>
</gene>
<evidence type="ECO:0000313" key="1">
    <source>
        <dbReference type="EMBL" id="KEQ15136.1"/>
    </source>
</evidence>
<reference evidence="1 2" key="1">
    <citation type="submission" date="2014-06" db="EMBL/GenBank/DDBJ databases">
        <title>Whole Genome Sequences of Three Symbiotic Endozoicomonas Bacteria.</title>
        <authorList>
            <person name="Neave M.J."/>
            <person name="Apprill A."/>
            <person name="Voolstra C.R."/>
        </authorList>
    </citation>
    <scope>NUCLEOTIDE SEQUENCE [LARGE SCALE GENOMIC DNA]</scope>
    <source>
        <strain evidence="1 2">LMG 24815</strain>
    </source>
</reference>
<dbReference type="eggNOG" id="ENOG502ZBZA">
    <property type="taxonomic scope" value="Bacteria"/>
</dbReference>
<accession>A0A081N9L3</accession>
<organism evidence="1 2">
    <name type="scientific">Endozoicomonas montiporae</name>
    <dbReference type="NCBI Taxonomy" id="1027273"/>
    <lineage>
        <taxon>Bacteria</taxon>
        <taxon>Pseudomonadati</taxon>
        <taxon>Pseudomonadota</taxon>
        <taxon>Gammaproteobacteria</taxon>
        <taxon>Oceanospirillales</taxon>
        <taxon>Endozoicomonadaceae</taxon>
        <taxon>Endozoicomonas</taxon>
    </lineage>
</organism>
<dbReference type="AlphaFoldDB" id="A0A081N9L3"/>
<sequence>MSATAWFIVTNTENLEFFLNCGLIVDKNGFPKSAYVNDAMCDTPDGYLPCYPQSNLLGALQVAKSEDENLSECLLELDIKQITASAFYRTEELEKGAYHPFNIEGNIDDSQTFSEVLLPAPLPLSCIKNIILKDVGTKKSIAIKYECAYGSNSGKFVTNKAALFKGPKRAEGNLALGAESELTATKSLSEQVPNRKLNYNKAFSYGGALILLYYQTKNGRQSSQTFHDFAANNIDSEKQKNIAPLLEFFGKNDNSSETAQLYSQIIRCISDQTNVDEARYDILQLLKDEHLPAGYARDCAGIANSLTGLVERTLTDDSDTIFEKTIKHYEAKEPGRSKIFILLTMFFVRDHSETMLKYYHNRFTEEDYCLLALFFGAVNGFINVPSAIRGIQDLSTWVSFKMAEYMHEQDKSNVISFPEPSRPLMLYDKCFKSGNTNYYEKRDFYMWFSRHMDVSIDEFVNWTTMVKPRAEPKITAEIIFDSLEKFMSIKTISNASELFNFNPIIDAFKKKS</sequence>
<dbReference type="EMBL" id="JOKG01000001">
    <property type="protein sequence ID" value="KEQ15136.1"/>
    <property type="molecule type" value="Genomic_DNA"/>
</dbReference>
<proteinExistence type="predicted"/>
<comment type="caution">
    <text evidence="1">The sequence shown here is derived from an EMBL/GenBank/DDBJ whole genome shotgun (WGS) entry which is preliminary data.</text>
</comment>
<dbReference type="Proteomes" id="UP000028006">
    <property type="component" value="Unassembled WGS sequence"/>
</dbReference>
<evidence type="ECO:0000313" key="2">
    <source>
        <dbReference type="Proteomes" id="UP000028006"/>
    </source>
</evidence>
<keyword evidence="2" id="KW-1185">Reference proteome</keyword>